<evidence type="ECO:0000313" key="7">
    <source>
        <dbReference type="EMBL" id="MDN5214425.1"/>
    </source>
</evidence>
<feature type="transmembrane region" description="Helical" evidence="5">
    <location>
        <begin position="165"/>
        <end position="187"/>
    </location>
</feature>
<feature type="transmembrane region" description="Helical" evidence="5">
    <location>
        <begin position="35"/>
        <end position="62"/>
    </location>
</feature>
<keyword evidence="3 5" id="KW-1133">Transmembrane helix</keyword>
<evidence type="ECO:0000259" key="6">
    <source>
        <dbReference type="Pfam" id="PF01699"/>
    </source>
</evidence>
<keyword evidence="8" id="KW-1185">Reference proteome</keyword>
<evidence type="ECO:0000256" key="4">
    <source>
        <dbReference type="ARBA" id="ARBA00023136"/>
    </source>
</evidence>
<feature type="transmembrane region" description="Helical" evidence="5">
    <location>
        <begin position="68"/>
        <end position="91"/>
    </location>
</feature>
<comment type="subcellular location">
    <subcellularLocation>
        <location evidence="1">Membrane</location>
        <topology evidence="1">Multi-pass membrane protein</topology>
    </subcellularLocation>
</comment>
<evidence type="ECO:0000256" key="3">
    <source>
        <dbReference type="ARBA" id="ARBA00022989"/>
    </source>
</evidence>
<feature type="transmembrane region" description="Helical" evidence="5">
    <location>
        <begin position="6"/>
        <end position="23"/>
    </location>
</feature>
<protein>
    <submittedName>
        <fullName evidence="7">Calcium/sodium antiporter</fullName>
    </submittedName>
</protein>
<dbReference type="EMBL" id="JAUJEB010000004">
    <property type="protein sequence ID" value="MDN5214425.1"/>
    <property type="molecule type" value="Genomic_DNA"/>
</dbReference>
<dbReference type="RefSeq" id="WP_346759759.1">
    <property type="nucleotide sequence ID" value="NZ_JAUJEB010000004.1"/>
</dbReference>
<organism evidence="7 8">
    <name type="scientific">Agaribacillus aureus</name>
    <dbReference type="NCBI Taxonomy" id="3051825"/>
    <lineage>
        <taxon>Bacteria</taxon>
        <taxon>Pseudomonadati</taxon>
        <taxon>Bacteroidota</taxon>
        <taxon>Cytophagia</taxon>
        <taxon>Cytophagales</taxon>
        <taxon>Splendidivirgaceae</taxon>
        <taxon>Agaribacillus</taxon>
    </lineage>
</organism>
<feature type="transmembrane region" description="Helical" evidence="5">
    <location>
        <begin position="298"/>
        <end position="315"/>
    </location>
</feature>
<dbReference type="Gene3D" id="1.20.1420.30">
    <property type="entry name" value="NCX, central ion-binding region"/>
    <property type="match status" value="1"/>
</dbReference>
<dbReference type="PANTHER" id="PTHR10846">
    <property type="entry name" value="SODIUM/POTASSIUM/CALCIUM EXCHANGER"/>
    <property type="match status" value="1"/>
</dbReference>
<name>A0ABT8L9K5_9BACT</name>
<feature type="transmembrane region" description="Helical" evidence="5">
    <location>
        <begin position="103"/>
        <end position="120"/>
    </location>
</feature>
<evidence type="ECO:0000256" key="1">
    <source>
        <dbReference type="ARBA" id="ARBA00004141"/>
    </source>
</evidence>
<sequence>MVYEMLMMLVGLGVLIIGSNLLLKGATDIALRARVSPLVVGATVVAFGTSSPELLISIQAALMGSSDFTMGNVIGSNICNLALIFGLTSVIRPMKINSDSIKVDWPVAMSATLLLYFLLLKGTIGYMEGTLFLVLLLAYTLFIIDKSRKEKLKNVEKHYPVEKEITFKGNLWLGIMFLIIGSLGLYFGSEWFVTGAKNMAWIFGISERVIGIMVLAVGTSLPEMVTSLVAAFKKETDLAIGNLIGSNIFNILFILGITGLITDVKASGTILNVDMIWMLGVTLIILPMMAFNKKMGRTSGFLLLTIYVFYTYIVIG</sequence>
<feature type="transmembrane region" description="Helical" evidence="5">
    <location>
        <begin position="239"/>
        <end position="261"/>
    </location>
</feature>
<feature type="domain" description="Sodium/calcium exchanger membrane region" evidence="6">
    <location>
        <begin position="175"/>
        <end position="315"/>
    </location>
</feature>
<gene>
    <name evidence="7" type="ORF">QQ020_20260</name>
</gene>
<feature type="transmembrane region" description="Helical" evidence="5">
    <location>
        <begin position="267"/>
        <end position="286"/>
    </location>
</feature>
<comment type="caution">
    <text evidence="7">The sequence shown here is derived from an EMBL/GenBank/DDBJ whole genome shotgun (WGS) entry which is preliminary data.</text>
</comment>
<dbReference type="Pfam" id="PF01699">
    <property type="entry name" value="Na_Ca_ex"/>
    <property type="match status" value="2"/>
</dbReference>
<feature type="domain" description="Sodium/calcium exchanger membrane region" evidence="6">
    <location>
        <begin position="5"/>
        <end position="144"/>
    </location>
</feature>
<dbReference type="Proteomes" id="UP001172083">
    <property type="component" value="Unassembled WGS sequence"/>
</dbReference>
<evidence type="ECO:0000256" key="5">
    <source>
        <dbReference type="SAM" id="Phobius"/>
    </source>
</evidence>
<evidence type="ECO:0000256" key="2">
    <source>
        <dbReference type="ARBA" id="ARBA00022692"/>
    </source>
</evidence>
<dbReference type="NCBIfam" id="TIGR00367">
    <property type="entry name" value="calcium/sodium antiporter"/>
    <property type="match status" value="1"/>
</dbReference>
<keyword evidence="4 5" id="KW-0472">Membrane</keyword>
<accession>A0ABT8L9K5</accession>
<reference evidence="7" key="1">
    <citation type="submission" date="2023-06" db="EMBL/GenBank/DDBJ databases">
        <title>Genomic of Agaribacillus aureum.</title>
        <authorList>
            <person name="Wang G."/>
        </authorList>
    </citation>
    <scope>NUCLEOTIDE SEQUENCE</scope>
    <source>
        <strain evidence="7">BMA12</strain>
    </source>
</reference>
<feature type="transmembrane region" description="Helical" evidence="5">
    <location>
        <begin position="126"/>
        <end position="144"/>
    </location>
</feature>
<dbReference type="InterPro" id="IPR044880">
    <property type="entry name" value="NCX_ion-bd_dom_sf"/>
</dbReference>
<evidence type="ECO:0000313" key="8">
    <source>
        <dbReference type="Proteomes" id="UP001172083"/>
    </source>
</evidence>
<dbReference type="PANTHER" id="PTHR10846:SF8">
    <property type="entry name" value="INNER MEMBRANE PROTEIN YRBG"/>
    <property type="match status" value="1"/>
</dbReference>
<proteinExistence type="predicted"/>
<keyword evidence="2 5" id="KW-0812">Transmembrane</keyword>
<dbReference type="InterPro" id="IPR004837">
    <property type="entry name" value="NaCa_Exmemb"/>
</dbReference>
<dbReference type="InterPro" id="IPR004481">
    <property type="entry name" value="K/Na/Ca-exchanger"/>
</dbReference>